<protein>
    <submittedName>
        <fullName evidence="4">CpaF/VirB11 family protein</fullName>
    </submittedName>
</protein>
<dbReference type="InterPro" id="IPR050921">
    <property type="entry name" value="T4SS_GSP_E_ATPase"/>
</dbReference>
<organism evidence="4 5">
    <name type="scientific">Hominilimicola fabiformis</name>
    <dbReference type="NCBI Taxonomy" id="2885356"/>
    <lineage>
        <taxon>Bacteria</taxon>
        <taxon>Bacillati</taxon>
        <taxon>Bacillota</taxon>
        <taxon>Clostridia</taxon>
        <taxon>Eubacteriales</taxon>
        <taxon>Oscillospiraceae</taxon>
        <taxon>Hominilimicola</taxon>
    </lineage>
</organism>
<feature type="compositionally biased region" description="Basic and acidic residues" evidence="2">
    <location>
        <begin position="15"/>
        <end position="27"/>
    </location>
</feature>
<evidence type="ECO:0000256" key="2">
    <source>
        <dbReference type="SAM" id="MobiDB-lite"/>
    </source>
</evidence>
<dbReference type="Gene3D" id="3.40.50.300">
    <property type="entry name" value="P-loop containing nucleotide triphosphate hydrolases"/>
    <property type="match status" value="1"/>
</dbReference>
<dbReference type="SUPFAM" id="SSF52540">
    <property type="entry name" value="P-loop containing nucleoside triphosphate hydrolases"/>
    <property type="match status" value="1"/>
</dbReference>
<name>A0AAE3JAV8_9FIRM</name>
<dbReference type="InterPro" id="IPR001482">
    <property type="entry name" value="T2SS/T4SS_dom"/>
</dbReference>
<proteinExistence type="inferred from homology"/>
<dbReference type="AlphaFoldDB" id="A0AAE3JAV8"/>
<dbReference type="PANTHER" id="PTHR30486">
    <property type="entry name" value="TWITCHING MOTILITY PROTEIN PILT"/>
    <property type="match status" value="1"/>
</dbReference>
<evidence type="ECO:0000256" key="1">
    <source>
        <dbReference type="ARBA" id="ARBA00006611"/>
    </source>
</evidence>
<dbReference type="GO" id="GO:0016887">
    <property type="term" value="F:ATP hydrolysis activity"/>
    <property type="evidence" value="ECO:0007669"/>
    <property type="project" value="InterPro"/>
</dbReference>
<evidence type="ECO:0000313" key="4">
    <source>
        <dbReference type="EMBL" id="MCC2211851.1"/>
    </source>
</evidence>
<dbReference type="Proteomes" id="UP001198242">
    <property type="component" value="Unassembled WGS sequence"/>
</dbReference>
<sequence>MDVQSYMYDMSRQANKKENDEQTTERKIEKKSYNDILEYVRKEISKNHASELAEIITDPEAQVVLRDRIVHYLNAGSFTCAEDMNFQQLVNKIHEDMSSFGVITQYIYDKDVEEININAWNDIEVIYPTGLVKLDETFASPQQATDIVQKMCAYGGIRLDESQPVQDSYISKGVRCSAIMRPVVDREIGVSASIRRQKTVAITRDNLLKSNTALAEELDFLTICVNSGVSVGYAGGTGSGKTTDMGVLLKNIPYDKRIYSIEDSRELDLIAKDDNGKVLNRVIHTVTRPHEDPKSNVDAELLLKEALRQHPDIIVPAEMRGSEAWTAVNAGLTGHTIVTSVHANSAEEAYERIFMLCLEKNANMTEKMLMRQILKAFPVMVFKKQLSDGSRKIMSIVEGIDYIDGKIQFNTLYRFQKTNEYMDDNMKLHIDGFHKKINCISDRLALKWYENDVDETTIKKYARSDWSAATAYEIYERGEVNGTA</sequence>
<reference evidence="4 5" key="1">
    <citation type="submission" date="2021-10" db="EMBL/GenBank/DDBJ databases">
        <title>Anaerobic single-cell dispensing facilitates the cultivation of human gut bacteria.</title>
        <authorList>
            <person name="Afrizal A."/>
        </authorList>
    </citation>
    <scope>NUCLEOTIDE SEQUENCE [LARGE SCALE GENOMIC DNA]</scope>
    <source>
        <strain evidence="4 5">CLA-AA-H232</strain>
    </source>
</reference>
<gene>
    <name evidence="4" type="ORF">LKE05_13780</name>
</gene>
<comment type="similarity">
    <text evidence="1">Belongs to the GSP E family.</text>
</comment>
<evidence type="ECO:0000313" key="5">
    <source>
        <dbReference type="Proteomes" id="UP001198242"/>
    </source>
</evidence>
<dbReference type="RefSeq" id="WP_308457215.1">
    <property type="nucleotide sequence ID" value="NZ_JAJEQM010000030.1"/>
</dbReference>
<dbReference type="InterPro" id="IPR027417">
    <property type="entry name" value="P-loop_NTPase"/>
</dbReference>
<dbReference type="PANTHER" id="PTHR30486:SF6">
    <property type="entry name" value="TYPE IV PILUS RETRACTATION ATPASE PILT"/>
    <property type="match status" value="1"/>
</dbReference>
<dbReference type="EMBL" id="JAJEQM010000030">
    <property type="protein sequence ID" value="MCC2211851.1"/>
    <property type="molecule type" value="Genomic_DNA"/>
</dbReference>
<feature type="region of interest" description="Disordered" evidence="2">
    <location>
        <begin position="1"/>
        <end position="27"/>
    </location>
</feature>
<accession>A0AAE3JAV8</accession>
<evidence type="ECO:0000259" key="3">
    <source>
        <dbReference type="Pfam" id="PF00437"/>
    </source>
</evidence>
<dbReference type="Pfam" id="PF00437">
    <property type="entry name" value="T2SSE"/>
    <property type="match status" value="1"/>
</dbReference>
<dbReference type="Gene3D" id="3.30.450.380">
    <property type="match status" value="1"/>
</dbReference>
<comment type="caution">
    <text evidence="4">The sequence shown here is derived from an EMBL/GenBank/DDBJ whole genome shotgun (WGS) entry which is preliminary data.</text>
</comment>
<keyword evidence="5" id="KW-1185">Reference proteome</keyword>
<dbReference type="CDD" id="cd01130">
    <property type="entry name" value="VirB11-like_ATPase"/>
    <property type="match status" value="1"/>
</dbReference>
<feature type="domain" description="Bacterial type II secretion system protein E" evidence="3">
    <location>
        <begin position="188"/>
        <end position="361"/>
    </location>
</feature>